<comment type="caution">
    <text evidence="12">Lacks conserved residue(s) required for the propagation of feature annotation.</text>
</comment>
<evidence type="ECO:0000313" key="16">
    <source>
        <dbReference type="Proteomes" id="UP000269097"/>
    </source>
</evidence>
<keyword evidence="7 12" id="KW-0418">Kinase</keyword>
<accession>A0A3G3K1M4</accession>
<sequence>MTSTHGTVVVVGSMNMDIVVKASRFPASGETLFGQEVHFEPGGKGGNQAVACAKLGHETFMLGAVGGDAFGGSLMKSLETNGVNAEHMKKTGSAATGIASITLTPEDNTILVVPGANGTLTAEDVNAWSEVISKGSILLVQLEIPMEAVAAAVDIAYRQGIPVILNPAPASEIPADVLGKIRYITPNQTELHTLTGVDPESEGLEKAMDALLAKGPEAVIATLGSQGAAWKTRGGTLQRSASRRVEVVDTTGAGDAFNGGLACSLSRNRGLEESVRFAIAVSALAVTKFGAQGGMPVLKEVERLLNEGE</sequence>
<dbReference type="GO" id="GO:0009024">
    <property type="term" value="F:tagatose-6-phosphate kinase activity"/>
    <property type="evidence" value="ECO:0007669"/>
    <property type="project" value="UniProtKB-EC"/>
</dbReference>
<feature type="binding site" evidence="12">
    <location>
        <position position="251"/>
    </location>
    <ligand>
        <name>K(+)</name>
        <dbReference type="ChEBI" id="CHEBI:29103"/>
    </ligand>
</feature>
<dbReference type="NCBIfam" id="TIGR02152">
    <property type="entry name" value="D_ribokin_bact"/>
    <property type="match status" value="1"/>
</dbReference>
<evidence type="ECO:0000256" key="11">
    <source>
        <dbReference type="ARBA" id="ARBA00023277"/>
    </source>
</evidence>
<feature type="binding site" evidence="12">
    <location>
        <begin position="222"/>
        <end position="227"/>
    </location>
    <ligand>
        <name>ATP</name>
        <dbReference type="ChEBI" id="CHEBI:30616"/>
    </ligand>
</feature>
<dbReference type="PANTHER" id="PTHR10584:SF166">
    <property type="entry name" value="RIBOKINASE"/>
    <property type="match status" value="1"/>
</dbReference>
<keyword evidence="16" id="KW-1185">Reference proteome</keyword>
<dbReference type="GO" id="GO:0046872">
    <property type="term" value="F:metal ion binding"/>
    <property type="evidence" value="ECO:0007669"/>
    <property type="project" value="UniProtKB-KW"/>
</dbReference>
<evidence type="ECO:0000256" key="4">
    <source>
        <dbReference type="ARBA" id="ARBA00022679"/>
    </source>
</evidence>
<comment type="subunit">
    <text evidence="12">Homodimer.</text>
</comment>
<dbReference type="InterPro" id="IPR002173">
    <property type="entry name" value="Carboh/pur_kinase_PfkB_CS"/>
</dbReference>
<evidence type="ECO:0000256" key="8">
    <source>
        <dbReference type="ARBA" id="ARBA00022840"/>
    </source>
</evidence>
<comment type="catalytic activity">
    <reaction evidence="12">
        <text>D-ribose + ATP = D-ribose 5-phosphate + ADP + H(+)</text>
        <dbReference type="Rhea" id="RHEA:13697"/>
        <dbReference type="ChEBI" id="CHEBI:15378"/>
        <dbReference type="ChEBI" id="CHEBI:30616"/>
        <dbReference type="ChEBI" id="CHEBI:47013"/>
        <dbReference type="ChEBI" id="CHEBI:78346"/>
        <dbReference type="ChEBI" id="CHEBI:456216"/>
        <dbReference type="EC" id="2.7.1.15"/>
    </reaction>
</comment>
<reference evidence="15 16" key="1">
    <citation type="submission" date="2018-10" db="EMBL/GenBank/DDBJ databases">
        <title>Genome Sequence of Cohnella sp.</title>
        <authorList>
            <person name="Srinivasan S."/>
            <person name="Kim M.K."/>
        </authorList>
    </citation>
    <scope>NUCLEOTIDE SEQUENCE [LARGE SCALE GENOMIC DNA]</scope>
    <source>
        <strain evidence="15 16">18JY8-7</strain>
    </source>
</reference>
<dbReference type="CDD" id="cd01174">
    <property type="entry name" value="ribokinase"/>
    <property type="match status" value="1"/>
</dbReference>
<keyword evidence="9 12" id="KW-0460">Magnesium</keyword>
<evidence type="ECO:0000259" key="14">
    <source>
        <dbReference type="Pfam" id="PF00294"/>
    </source>
</evidence>
<dbReference type="PRINTS" id="PR00990">
    <property type="entry name" value="RIBOKINASE"/>
</dbReference>
<feature type="active site" description="Proton acceptor" evidence="12">
    <location>
        <position position="255"/>
    </location>
</feature>
<dbReference type="EC" id="2.7.1.15" evidence="2 12"/>
<evidence type="ECO:0000256" key="12">
    <source>
        <dbReference type="HAMAP-Rule" id="MF_01987"/>
    </source>
</evidence>
<dbReference type="PANTHER" id="PTHR10584">
    <property type="entry name" value="SUGAR KINASE"/>
    <property type="match status" value="1"/>
</dbReference>
<evidence type="ECO:0000256" key="7">
    <source>
        <dbReference type="ARBA" id="ARBA00022777"/>
    </source>
</evidence>
<feature type="binding site" evidence="12">
    <location>
        <position position="255"/>
    </location>
    <ligand>
        <name>substrate</name>
    </ligand>
</feature>
<comment type="function">
    <text evidence="12">Catalyzes the phosphorylation of ribose at O-5 in a reaction requiring ATP and magnesium. The resulting D-ribose-5-phosphate can then be used either for sythesis of nucleotides, histidine, and tryptophan, or as a component of the pentose phosphate pathway.</text>
</comment>
<comment type="subcellular location">
    <subcellularLocation>
        <location evidence="12">Cytoplasm</location>
    </subcellularLocation>
</comment>
<keyword evidence="13" id="KW-0423">Lactose metabolism</keyword>
<dbReference type="HAMAP" id="MF_01987">
    <property type="entry name" value="Ribokinase"/>
    <property type="match status" value="1"/>
</dbReference>
<comment type="activity regulation">
    <text evidence="12">Activated by a monovalent cation that binds near, but not in, the active site. The most likely occupant of the site in vivo is potassium. Ion binding induces a conformational change that may alter substrate affinity.</text>
</comment>
<evidence type="ECO:0000256" key="5">
    <source>
        <dbReference type="ARBA" id="ARBA00022723"/>
    </source>
</evidence>
<evidence type="ECO:0000256" key="6">
    <source>
        <dbReference type="ARBA" id="ARBA00022741"/>
    </source>
</evidence>
<dbReference type="GO" id="GO:0019303">
    <property type="term" value="P:D-ribose catabolic process"/>
    <property type="evidence" value="ECO:0007669"/>
    <property type="project" value="UniProtKB-UniRule"/>
</dbReference>
<keyword evidence="8 12" id="KW-0067">ATP-binding</keyword>
<proteinExistence type="inferred from homology"/>
<feature type="binding site" evidence="12">
    <location>
        <position position="290"/>
    </location>
    <ligand>
        <name>K(+)</name>
        <dbReference type="ChEBI" id="CHEBI:29103"/>
    </ligand>
</feature>
<keyword evidence="12" id="KW-0963">Cytoplasm</keyword>
<dbReference type="InterPro" id="IPR011611">
    <property type="entry name" value="PfkB_dom"/>
</dbReference>
<dbReference type="InterPro" id="IPR002139">
    <property type="entry name" value="Ribo/fructo_kinase"/>
</dbReference>
<dbReference type="UniPathway" id="UPA00916">
    <property type="reaction ID" value="UER00889"/>
</dbReference>
<comment type="similarity">
    <text evidence="12">Belongs to the carbohydrate kinase PfkB family. Ribokinase subfamily.</text>
</comment>
<gene>
    <name evidence="12 15" type="primary">rbsK</name>
    <name evidence="15" type="ORF">EAV92_16045</name>
</gene>
<dbReference type="KEGG" id="coh:EAV92_16045"/>
<comment type="pathway">
    <text evidence="13">Carbohydrate metabolism; D-tagatose 6-phosphate degradation; D-glyceraldehyde 3-phosphate and glycerone phosphate from D-tagatose 6-phosphate: step 1/2.</text>
</comment>
<comment type="catalytic activity">
    <reaction evidence="13">
        <text>D-tagatofuranose 6-phosphate + ATP = D-tagatofuranose 1,6-bisphosphate + ADP + H(+)</text>
        <dbReference type="Rhea" id="RHEA:12420"/>
        <dbReference type="ChEBI" id="CHEBI:15378"/>
        <dbReference type="ChEBI" id="CHEBI:30616"/>
        <dbReference type="ChEBI" id="CHEBI:58694"/>
        <dbReference type="ChEBI" id="CHEBI:58695"/>
        <dbReference type="ChEBI" id="CHEBI:456216"/>
        <dbReference type="EC" id="2.7.1.144"/>
    </reaction>
</comment>
<feature type="binding site" evidence="12">
    <location>
        <begin position="15"/>
        <end position="17"/>
    </location>
    <ligand>
        <name>substrate</name>
    </ligand>
</feature>
<evidence type="ECO:0000256" key="13">
    <source>
        <dbReference type="PIRNR" id="PIRNR000535"/>
    </source>
</evidence>
<dbReference type="RefSeq" id="WP_123042041.1">
    <property type="nucleotide sequence ID" value="NZ_CP033433.1"/>
</dbReference>
<dbReference type="GO" id="GO:0005988">
    <property type="term" value="P:lactose metabolic process"/>
    <property type="evidence" value="ECO:0007669"/>
    <property type="project" value="UniProtKB-KW"/>
</dbReference>
<evidence type="ECO:0000256" key="2">
    <source>
        <dbReference type="ARBA" id="ARBA00012035"/>
    </source>
</evidence>
<organism evidence="15 16">
    <name type="scientific">Cohnella candidum</name>
    <dbReference type="NCBI Taxonomy" id="2674991"/>
    <lineage>
        <taxon>Bacteria</taxon>
        <taxon>Bacillati</taxon>
        <taxon>Bacillota</taxon>
        <taxon>Bacilli</taxon>
        <taxon>Bacillales</taxon>
        <taxon>Paenibacillaceae</taxon>
        <taxon>Cohnella</taxon>
    </lineage>
</organism>
<keyword evidence="11 12" id="KW-0119">Carbohydrate metabolism</keyword>
<dbReference type="PROSITE" id="PS00584">
    <property type="entry name" value="PFKB_KINASES_2"/>
    <property type="match status" value="1"/>
</dbReference>
<feature type="binding site" evidence="12">
    <location>
        <position position="143"/>
    </location>
    <ligand>
        <name>substrate</name>
    </ligand>
</feature>
<dbReference type="AlphaFoldDB" id="A0A3G3K1M4"/>
<feature type="domain" description="Carbohydrate kinase PfkB" evidence="14">
    <location>
        <begin position="8"/>
        <end position="296"/>
    </location>
</feature>
<evidence type="ECO:0000256" key="3">
    <source>
        <dbReference type="ARBA" id="ARBA00016943"/>
    </source>
</evidence>
<feature type="binding site" evidence="12">
    <location>
        <position position="249"/>
    </location>
    <ligand>
        <name>K(+)</name>
        <dbReference type="ChEBI" id="CHEBI:29103"/>
    </ligand>
</feature>
<name>A0A3G3K1M4_9BACL</name>
<evidence type="ECO:0000313" key="15">
    <source>
        <dbReference type="EMBL" id="AYQ73957.1"/>
    </source>
</evidence>
<feature type="binding site" evidence="12">
    <location>
        <position position="285"/>
    </location>
    <ligand>
        <name>K(+)</name>
        <dbReference type="ChEBI" id="CHEBI:29103"/>
    </ligand>
</feature>
<comment type="cofactor">
    <cofactor evidence="12">
        <name>Mg(2+)</name>
        <dbReference type="ChEBI" id="CHEBI:18420"/>
    </cofactor>
    <text evidence="12">Requires a divalent cation, most likely magnesium in vivo, as an electrophilic catalyst to aid phosphoryl group transfer. It is the chelate of the metal and the nucleotide that is the actual substrate.</text>
</comment>
<keyword evidence="10 12" id="KW-0630">Potassium</keyword>
<feature type="binding site" evidence="12">
    <location>
        <begin position="43"/>
        <end position="47"/>
    </location>
    <ligand>
        <name>substrate</name>
    </ligand>
</feature>
<feature type="binding site" evidence="12">
    <location>
        <position position="187"/>
    </location>
    <ligand>
        <name>ATP</name>
        <dbReference type="ChEBI" id="CHEBI:30616"/>
    </ligand>
</feature>
<dbReference type="SUPFAM" id="SSF53613">
    <property type="entry name" value="Ribokinase-like"/>
    <property type="match status" value="1"/>
</dbReference>
<feature type="binding site" evidence="12">
    <location>
        <position position="288"/>
    </location>
    <ligand>
        <name>K(+)</name>
        <dbReference type="ChEBI" id="CHEBI:29103"/>
    </ligand>
</feature>
<comment type="similarity">
    <text evidence="13">Belongs to the carbohydrate kinase PfkB family. LacC subfamily.</text>
</comment>
<keyword evidence="6 12" id="KW-0547">Nucleotide-binding</keyword>
<dbReference type="Gene3D" id="3.40.1190.20">
    <property type="match status" value="1"/>
</dbReference>
<keyword evidence="5 12" id="KW-0479">Metal-binding</keyword>
<dbReference type="InterPro" id="IPR029056">
    <property type="entry name" value="Ribokinase-like"/>
</dbReference>
<feature type="binding site" evidence="12">
    <location>
        <begin position="254"/>
        <end position="255"/>
    </location>
    <ligand>
        <name>ATP</name>
        <dbReference type="ChEBI" id="CHEBI:30616"/>
    </ligand>
</feature>
<dbReference type="GO" id="GO:0005829">
    <property type="term" value="C:cytosol"/>
    <property type="evidence" value="ECO:0007669"/>
    <property type="project" value="TreeGrafter"/>
</dbReference>
<keyword evidence="4 12" id="KW-0808">Transferase</keyword>
<dbReference type="Pfam" id="PF00294">
    <property type="entry name" value="PfkB"/>
    <property type="match status" value="1"/>
</dbReference>
<dbReference type="PROSITE" id="PS00583">
    <property type="entry name" value="PFKB_KINASES_1"/>
    <property type="match status" value="1"/>
</dbReference>
<dbReference type="GO" id="GO:2001059">
    <property type="term" value="P:D-tagatose 6-phosphate catabolic process"/>
    <property type="evidence" value="ECO:0007669"/>
    <property type="project" value="UniProtKB-UniPathway"/>
</dbReference>
<dbReference type="InterPro" id="IPR017583">
    <property type="entry name" value="Tagatose/fructose_Pkinase"/>
</dbReference>
<dbReference type="PIRSF" id="PIRSF000535">
    <property type="entry name" value="1PFK/6PFK/LacC"/>
    <property type="match status" value="1"/>
</dbReference>
<dbReference type="InterPro" id="IPR011877">
    <property type="entry name" value="Ribokinase"/>
</dbReference>
<dbReference type="UniPathway" id="UPA00704">
    <property type="reaction ID" value="UER00715"/>
</dbReference>
<dbReference type="GO" id="GO:0005524">
    <property type="term" value="F:ATP binding"/>
    <property type="evidence" value="ECO:0007669"/>
    <property type="project" value="UniProtKB-UniRule"/>
</dbReference>
<protein>
    <recommendedName>
        <fullName evidence="3 12">Ribokinase</fullName>
        <shortName evidence="12">RK</shortName>
        <ecNumber evidence="2 12">2.7.1.15</ecNumber>
    </recommendedName>
</protein>
<evidence type="ECO:0000256" key="1">
    <source>
        <dbReference type="ARBA" id="ARBA00005380"/>
    </source>
</evidence>
<dbReference type="GO" id="GO:0004747">
    <property type="term" value="F:ribokinase activity"/>
    <property type="evidence" value="ECO:0007669"/>
    <property type="project" value="UniProtKB-UniRule"/>
</dbReference>
<dbReference type="EMBL" id="CP033433">
    <property type="protein sequence ID" value="AYQ73957.1"/>
    <property type="molecule type" value="Genomic_DNA"/>
</dbReference>
<comment type="pathway">
    <text evidence="12">Carbohydrate metabolism; D-ribose degradation; D-ribose 5-phosphate from beta-D-ribopyranose: step 2/2.</text>
</comment>
<evidence type="ECO:0000256" key="9">
    <source>
        <dbReference type="ARBA" id="ARBA00022842"/>
    </source>
</evidence>
<comment type="similarity">
    <text evidence="1">Belongs to the carbohydrate kinase pfkB family.</text>
</comment>
<dbReference type="Proteomes" id="UP000269097">
    <property type="component" value="Chromosome"/>
</dbReference>
<evidence type="ECO:0000256" key="10">
    <source>
        <dbReference type="ARBA" id="ARBA00022958"/>
    </source>
</evidence>